<dbReference type="InterPro" id="IPR000152">
    <property type="entry name" value="EGF-type_Asp/Asn_hydroxyl_site"/>
</dbReference>
<dbReference type="FunFam" id="1.20.1070.10:FF:000903">
    <property type="entry name" value="Adhesion G protein-coupled receptor E1"/>
    <property type="match status" value="1"/>
</dbReference>
<feature type="domain" description="EGF-like" evidence="18">
    <location>
        <begin position="41"/>
        <end position="80"/>
    </location>
</feature>
<evidence type="ECO:0000256" key="14">
    <source>
        <dbReference type="ARBA" id="ARBA00023180"/>
    </source>
</evidence>
<dbReference type="PANTHER" id="PTHR12011">
    <property type="entry name" value="ADHESION G-PROTEIN COUPLED RECEPTOR"/>
    <property type="match status" value="1"/>
</dbReference>
<organism evidence="21 22">
    <name type="scientific">Xenopus laevis</name>
    <name type="common">African clawed frog</name>
    <dbReference type="NCBI Taxonomy" id="8355"/>
    <lineage>
        <taxon>Eukaryota</taxon>
        <taxon>Metazoa</taxon>
        <taxon>Chordata</taxon>
        <taxon>Craniata</taxon>
        <taxon>Vertebrata</taxon>
        <taxon>Euteleostomi</taxon>
        <taxon>Amphibia</taxon>
        <taxon>Batrachia</taxon>
        <taxon>Anura</taxon>
        <taxon>Pipoidea</taxon>
        <taxon>Pipidae</taxon>
        <taxon>Xenopodinae</taxon>
        <taxon>Xenopus</taxon>
        <taxon>Xenopus</taxon>
    </lineage>
</organism>
<dbReference type="InterPro" id="IPR000832">
    <property type="entry name" value="GPCR_2_secretin-like"/>
</dbReference>
<feature type="transmembrane region" description="Helical" evidence="17">
    <location>
        <begin position="1048"/>
        <end position="1067"/>
    </location>
</feature>
<keyword evidence="5 17" id="KW-0812">Transmembrane</keyword>
<dbReference type="PRINTS" id="PR01128">
    <property type="entry name" value="EMR1HORMONER"/>
</dbReference>
<feature type="domain" description="G-protein coupled receptors family 2 profile 2" evidence="20">
    <location>
        <begin position="937"/>
        <end position="1181"/>
    </location>
</feature>
<dbReference type="PROSITE" id="PS50261">
    <property type="entry name" value="G_PROTEIN_RECEP_F2_4"/>
    <property type="match status" value="1"/>
</dbReference>
<dbReference type="GO" id="GO:0007189">
    <property type="term" value="P:adenylate cyclase-activating G protein-coupled receptor signaling pathway"/>
    <property type="evidence" value="ECO:0007669"/>
    <property type="project" value="TreeGrafter"/>
</dbReference>
<evidence type="ECO:0000259" key="18">
    <source>
        <dbReference type="PROSITE" id="PS50026"/>
    </source>
</evidence>
<keyword evidence="4 16" id="KW-0245">EGF-like domain</keyword>
<dbReference type="GO" id="GO:0007166">
    <property type="term" value="P:cell surface receptor signaling pathway"/>
    <property type="evidence" value="ECO:0007669"/>
    <property type="project" value="InterPro"/>
</dbReference>
<keyword evidence="3" id="KW-1003">Cell membrane</keyword>
<dbReference type="PROSITE" id="PS00650">
    <property type="entry name" value="G_PROTEIN_RECEP_F2_2"/>
    <property type="match status" value="1"/>
</dbReference>
<dbReference type="Pfam" id="PF00002">
    <property type="entry name" value="7tm_2"/>
    <property type="match status" value="1"/>
</dbReference>
<evidence type="ECO:0000313" key="21">
    <source>
        <dbReference type="EMBL" id="OCT90352.1"/>
    </source>
</evidence>
<dbReference type="Gene3D" id="1.20.1070.10">
    <property type="entry name" value="Rhodopsin 7-helix transmembrane proteins"/>
    <property type="match status" value="1"/>
</dbReference>
<comment type="caution">
    <text evidence="16">Lacks conserved residue(s) required for the propagation of feature annotation.</text>
</comment>
<keyword evidence="10" id="KW-0297">G-protein coupled receptor</keyword>
<dbReference type="PANTHER" id="PTHR12011:SF433">
    <property type="entry name" value="ADHESION G PROTEIN-COUPLED RECEPTOR E1-LIKE-RELATED"/>
    <property type="match status" value="1"/>
</dbReference>
<dbReference type="Gene3D" id="2.10.25.10">
    <property type="entry name" value="Laminin"/>
    <property type="match status" value="7"/>
</dbReference>
<keyword evidence="9 17" id="KW-1133">Transmembrane helix</keyword>
<comment type="similarity">
    <text evidence="2">Belongs to the G-protein coupled receptor 2 family. Adhesion G-protein coupled receptor (ADGR) subfamily.</text>
</comment>
<dbReference type="SUPFAM" id="SSF57196">
    <property type="entry name" value="EGF/Laminin"/>
    <property type="match status" value="5"/>
</dbReference>
<keyword evidence="7" id="KW-0677">Repeat</keyword>
<dbReference type="InterPro" id="IPR001881">
    <property type="entry name" value="EGF-like_Ca-bd_dom"/>
</dbReference>
<evidence type="ECO:0000256" key="7">
    <source>
        <dbReference type="ARBA" id="ARBA00022737"/>
    </source>
</evidence>
<dbReference type="PROSITE" id="PS01187">
    <property type="entry name" value="EGF_CA"/>
    <property type="match status" value="4"/>
</dbReference>
<evidence type="ECO:0000259" key="19">
    <source>
        <dbReference type="PROSITE" id="PS50221"/>
    </source>
</evidence>
<evidence type="ECO:0000256" key="12">
    <source>
        <dbReference type="ARBA" id="ARBA00023157"/>
    </source>
</evidence>
<dbReference type="Pfam" id="PF01825">
    <property type="entry name" value="GPS"/>
    <property type="match status" value="1"/>
</dbReference>
<gene>
    <name evidence="21" type="ORF">XELAEV_18018964mg</name>
</gene>
<feature type="transmembrane region" description="Helical" evidence="17">
    <location>
        <begin position="996"/>
        <end position="1027"/>
    </location>
</feature>
<evidence type="ECO:0000256" key="6">
    <source>
        <dbReference type="ARBA" id="ARBA00022729"/>
    </source>
</evidence>
<keyword evidence="8" id="KW-0106">Calcium</keyword>
<dbReference type="InterPro" id="IPR017981">
    <property type="entry name" value="GPCR_2-like_7TM"/>
</dbReference>
<keyword evidence="14" id="KW-0325">Glycoprotein</keyword>
<keyword evidence="11 17" id="KW-0472">Membrane</keyword>
<dbReference type="PROSITE" id="PS00010">
    <property type="entry name" value="ASX_HYDROXYL"/>
    <property type="match status" value="5"/>
</dbReference>
<evidence type="ECO:0000256" key="9">
    <source>
        <dbReference type="ARBA" id="ARBA00022989"/>
    </source>
</evidence>
<evidence type="ECO:0000256" key="15">
    <source>
        <dbReference type="ARBA" id="ARBA00023224"/>
    </source>
</evidence>
<feature type="transmembrane region" description="Helical" evidence="17">
    <location>
        <begin position="939"/>
        <end position="961"/>
    </location>
</feature>
<evidence type="ECO:0000256" key="1">
    <source>
        <dbReference type="ARBA" id="ARBA00004651"/>
    </source>
</evidence>
<feature type="domain" description="EGF-like" evidence="18">
    <location>
        <begin position="184"/>
        <end position="219"/>
    </location>
</feature>
<accession>A0A974DEI2</accession>
<dbReference type="FunFam" id="2.10.25.10:FF:000038">
    <property type="entry name" value="Fibrillin 2"/>
    <property type="match status" value="3"/>
</dbReference>
<dbReference type="GO" id="GO:0005509">
    <property type="term" value="F:calcium ion binding"/>
    <property type="evidence" value="ECO:0007669"/>
    <property type="project" value="InterPro"/>
</dbReference>
<evidence type="ECO:0008006" key="23">
    <source>
        <dbReference type="Google" id="ProtNLM"/>
    </source>
</evidence>
<name>A0A974DEI2_XENLA</name>
<evidence type="ECO:0000256" key="4">
    <source>
        <dbReference type="ARBA" id="ARBA00022536"/>
    </source>
</evidence>
<feature type="domain" description="EGF-like" evidence="18">
    <location>
        <begin position="449"/>
        <end position="484"/>
    </location>
</feature>
<dbReference type="PROSITE" id="PS50221">
    <property type="entry name" value="GAIN_B"/>
    <property type="match status" value="1"/>
</dbReference>
<evidence type="ECO:0000256" key="8">
    <source>
        <dbReference type="ARBA" id="ARBA00022837"/>
    </source>
</evidence>
<dbReference type="InterPro" id="IPR046338">
    <property type="entry name" value="GAIN_dom_sf"/>
</dbReference>
<feature type="domain" description="EGF-like" evidence="18">
    <location>
        <begin position="92"/>
        <end position="130"/>
    </location>
</feature>
<feature type="domain" description="GAIN-B" evidence="19">
    <location>
        <begin position="777"/>
        <end position="932"/>
    </location>
</feature>
<dbReference type="CDD" id="cd00054">
    <property type="entry name" value="EGF_CA"/>
    <property type="match status" value="5"/>
</dbReference>
<dbReference type="PRINTS" id="PR00249">
    <property type="entry name" value="GPCRSECRETIN"/>
</dbReference>
<dbReference type="InterPro" id="IPR018097">
    <property type="entry name" value="EGF_Ca-bd_CS"/>
</dbReference>
<evidence type="ECO:0000256" key="13">
    <source>
        <dbReference type="ARBA" id="ARBA00023170"/>
    </source>
</evidence>
<evidence type="ECO:0000256" key="3">
    <source>
        <dbReference type="ARBA" id="ARBA00022475"/>
    </source>
</evidence>
<evidence type="ECO:0000256" key="5">
    <source>
        <dbReference type="ARBA" id="ARBA00022692"/>
    </source>
</evidence>
<dbReference type="InterPro" id="IPR017983">
    <property type="entry name" value="GPCR_2_secretin-like_CS"/>
</dbReference>
<feature type="transmembrane region" description="Helical" evidence="17">
    <location>
        <begin position="1155"/>
        <end position="1180"/>
    </location>
</feature>
<feature type="transmembrane region" description="Helical" evidence="17">
    <location>
        <begin position="1129"/>
        <end position="1149"/>
    </location>
</feature>
<dbReference type="Proteomes" id="UP000694892">
    <property type="component" value="Chromosome 3L"/>
</dbReference>
<evidence type="ECO:0000256" key="2">
    <source>
        <dbReference type="ARBA" id="ARBA00007343"/>
    </source>
</evidence>
<dbReference type="AlphaFoldDB" id="A0A974DEI2"/>
<dbReference type="SMART" id="SM00179">
    <property type="entry name" value="EGF_CA"/>
    <property type="match status" value="5"/>
</dbReference>
<dbReference type="GO" id="GO:0004930">
    <property type="term" value="F:G protein-coupled receptor activity"/>
    <property type="evidence" value="ECO:0007669"/>
    <property type="project" value="UniProtKB-KW"/>
</dbReference>
<keyword evidence="13" id="KW-0675">Receptor</keyword>
<evidence type="ECO:0000256" key="11">
    <source>
        <dbReference type="ARBA" id="ARBA00023136"/>
    </source>
</evidence>
<feature type="transmembrane region" description="Helical" evidence="17">
    <location>
        <begin position="1087"/>
        <end position="1109"/>
    </location>
</feature>
<dbReference type="SMART" id="SM00181">
    <property type="entry name" value="EGF"/>
    <property type="match status" value="7"/>
</dbReference>
<feature type="domain" description="EGF-like" evidence="18">
    <location>
        <begin position="626"/>
        <end position="664"/>
    </location>
</feature>
<dbReference type="GO" id="GO:0005886">
    <property type="term" value="C:plasma membrane"/>
    <property type="evidence" value="ECO:0007669"/>
    <property type="project" value="UniProtKB-SubCell"/>
</dbReference>
<feature type="domain" description="EGF-like" evidence="18">
    <location>
        <begin position="579"/>
        <end position="617"/>
    </location>
</feature>
<dbReference type="EMBL" id="CM004470">
    <property type="protein sequence ID" value="OCT90352.1"/>
    <property type="molecule type" value="Genomic_DNA"/>
</dbReference>
<dbReference type="InterPro" id="IPR000742">
    <property type="entry name" value="EGF"/>
</dbReference>
<feature type="transmembrane region" description="Helical" evidence="17">
    <location>
        <begin position="973"/>
        <end position="990"/>
    </location>
</feature>
<evidence type="ECO:0000313" key="22">
    <source>
        <dbReference type="Proteomes" id="UP000694892"/>
    </source>
</evidence>
<dbReference type="InterPro" id="IPR057244">
    <property type="entry name" value="GAIN_B"/>
</dbReference>
<comment type="subcellular location">
    <subcellularLocation>
        <location evidence="1">Cell membrane</location>
        <topology evidence="1">Multi-pass membrane protein</topology>
    </subcellularLocation>
</comment>
<keyword evidence="15" id="KW-0807">Transducer</keyword>
<proteinExistence type="inferred from homology"/>
<keyword evidence="6" id="KW-0732">Signal</keyword>
<sequence>MNSCYTFSKVNTIYMSSSALWALDIFAGAKGAVNIPSKAVDFPQCHGDSSSCPNNSRCEEATSRGYYCICNSGFYNQVKDTHVSYPNGSCTDIDECTKFKNVCTRPAFCVNTIGSFLCNCPTGYVKQDINQSGRDVICEDAAKCRKTSECPPHSSCLGNTCVCEPGFRNRIGGTDTKRDGNCTDINECLLKPCAHPAVCNNMPGNYSCDCPEGYTKYFIIRGRRNLTSCAATNPTTCPAGYVMNFTGGVMECSDSHAFAVAATKRRASRRDRRRRQFCMGAYVKTPVLTTRGDALFNSRLKMPRQGIIHTGSWLSDYSKLSNPDPCLSDYSKLSNPDSCLPDYSKLSNPDPCLSDYSKLSNPDPCLSDYPVNYACTDLACLITLFWLILLSCVAFHPKSLVNNCAPLLIQKSCLAPLLLRVVGIRLAEGSTGSERRLLQGADCDTDPVDIDECLLKPCAHPAVCNNMPGNYSCDCPEGYTKYFIIRESDLMRSGIYSFAEAVKWTCLRVNINPYKIHIDEYSPIGRLLVLLCAHAIEGFFSTSQPTTVINFTTPSATNPTTCPAGYVMKFTGGVMECSDINECIEQPSACGNYSTCNNMIGSFMCNCQAGFRDIFPSGSAQISCTDVDECMEHPSPCGNNSLCKNTAGSFICSCKAGYKEVFQIGSSQLQCVAVKDLCGTYLQEQNKTLSNCYAKDPLCILQQSTYHLLESSCQDNRTKLDIKNITNSASEILSKPSWSALNSSEVSTAVNGLLETVETSVLKSFSKHPTNRNFSTPEIAVATKVVQENCSFLTLNVGLNSMNVSCELLPNPEDGAVFISYRDLNSILSGSLLLELEDLEKNNAAVVVNSQVVTGSITSRKKEKLNPPVTFYLNNLQAPDSSKTFLCVYWDLDLIGWSQRGCNITFSNVSHTLCSCDHLSSFAVIIAPCDIKEDRGLLVVSRIGLSVSLLCLSLSLLTFLLCRSLRSAHTSMLTALSGCLFLGQLIILFGLHQTQFPILCSIIAGCLHYILLCAFCWMTLESVLLFLTVRNLNAMNYLTSRRSHFPTACLIGFGVPAVIVTISAAVRSDGYGTKKSCWLNLNLIWSFLGPVSVFITINTILLILTLWLLRAKLASLNKNVSSLKNTRLLTFKALAQLFILGCTWVLGFFQCGTGAIVASYLFTICNSLQGAFIFLVHCLLNHQVREEYRKVFHRLHIKKPESETVSGSTLPMTLKSATISEVVKSDTVIDHHSELSKTELSKTEWCKTSDDTNH</sequence>
<protein>
    <recommendedName>
        <fullName evidence="23">Adhesion G protein-coupled receptor E1</fullName>
    </recommendedName>
</protein>
<dbReference type="InterPro" id="IPR049883">
    <property type="entry name" value="NOTCH1_EGF-like"/>
</dbReference>
<evidence type="ECO:0000259" key="20">
    <source>
        <dbReference type="PROSITE" id="PS50261"/>
    </source>
</evidence>
<evidence type="ECO:0000256" key="10">
    <source>
        <dbReference type="ARBA" id="ARBA00023040"/>
    </source>
</evidence>
<dbReference type="SMART" id="SM00303">
    <property type="entry name" value="GPS"/>
    <property type="match status" value="1"/>
</dbReference>
<dbReference type="PROSITE" id="PS50026">
    <property type="entry name" value="EGF_3"/>
    <property type="match status" value="6"/>
</dbReference>
<reference evidence="22" key="1">
    <citation type="journal article" date="2016" name="Nature">
        <title>Genome evolution in the allotetraploid frog Xenopus laevis.</title>
        <authorList>
            <person name="Session A.M."/>
            <person name="Uno Y."/>
            <person name="Kwon T."/>
            <person name="Chapman J.A."/>
            <person name="Toyoda A."/>
            <person name="Takahashi S."/>
            <person name="Fukui A."/>
            <person name="Hikosaka A."/>
            <person name="Suzuki A."/>
            <person name="Kondo M."/>
            <person name="van Heeringen S.J."/>
            <person name="Quigley I."/>
            <person name="Heinz S."/>
            <person name="Ogino H."/>
            <person name="Ochi H."/>
            <person name="Hellsten U."/>
            <person name="Lyons J.B."/>
            <person name="Simakov O."/>
            <person name="Putnam N."/>
            <person name="Stites J."/>
            <person name="Kuroki Y."/>
            <person name="Tanaka T."/>
            <person name="Michiue T."/>
            <person name="Watanabe M."/>
            <person name="Bogdanovic O."/>
            <person name="Lister R."/>
            <person name="Georgiou G."/>
            <person name="Paranjpe S.S."/>
            <person name="van Kruijsbergen I."/>
            <person name="Shu S."/>
            <person name="Carlson J."/>
            <person name="Kinoshita T."/>
            <person name="Ohta Y."/>
            <person name="Mawaribuchi S."/>
            <person name="Jenkins J."/>
            <person name="Grimwood J."/>
            <person name="Schmutz J."/>
            <person name="Mitros T."/>
            <person name="Mozaffari S.V."/>
            <person name="Suzuki Y."/>
            <person name="Haramoto Y."/>
            <person name="Yamamoto T.S."/>
            <person name="Takagi C."/>
            <person name="Heald R."/>
            <person name="Miller K."/>
            <person name="Haudenschild C."/>
            <person name="Kitzman J."/>
            <person name="Nakayama T."/>
            <person name="Izutsu Y."/>
            <person name="Robert J."/>
            <person name="Fortriede J."/>
            <person name="Burns K."/>
            <person name="Lotay V."/>
            <person name="Karimi K."/>
            <person name="Yasuoka Y."/>
            <person name="Dichmann D.S."/>
            <person name="Flajnik M.F."/>
            <person name="Houston D.W."/>
            <person name="Shendure J."/>
            <person name="DuPasquier L."/>
            <person name="Vize P.D."/>
            <person name="Zorn A.M."/>
            <person name="Ito M."/>
            <person name="Marcotte E.M."/>
            <person name="Wallingford J.B."/>
            <person name="Ito Y."/>
            <person name="Asashima M."/>
            <person name="Ueno N."/>
            <person name="Matsuda Y."/>
            <person name="Veenstra G.J."/>
            <person name="Fujiyama A."/>
            <person name="Harland R.M."/>
            <person name="Taira M."/>
            <person name="Rokhsar D.S."/>
        </authorList>
    </citation>
    <scope>NUCLEOTIDE SEQUENCE [LARGE SCALE GENOMIC DNA]</scope>
    <source>
        <strain evidence="22">J</strain>
    </source>
</reference>
<dbReference type="Gene3D" id="2.60.220.50">
    <property type="match status" value="1"/>
</dbReference>
<evidence type="ECO:0000256" key="17">
    <source>
        <dbReference type="SAM" id="Phobius"/>
    </source>
</evidence>
<dbReference type="InterPro" id="IPR001740">
    <property type="entry name" value="GPCR_2_EMR1-like_rcpt"/>
</dbReference>
<dbReference type="FunFam" id="2.10.25.10:FF:000017">
    <property type="entry name" value="latent-transforming growth factor beta-binding protein 4 isoform X1"/>
    <property type="match status" value="1"/>
</dbReference>
<dbReference type="InterPro" id="IPR000203">
    <property type="entry name" value="GPS"/>
</dbReference>
<dbReference type="Pfam" id="PF07645">
    <property type="entry name" value="EGF_CA"/>
    <property type="match status" value="5"/>
</dbReference>
<keyword evidence="12" id="KW-1015">Disulfide bond</keyword>
<evidence type="ECO:0000256" key="16">
    <source>
        <dbReference type="PROSITE-ProRule" id="PRU00076"/>
    </source>
</evidence>